<dbReference type="InterPro" id="IPR029058">
    <property type="entry name" value="AB_hydrolase_fold"/>
</dbReference>
<dbReference type="Gene3D" id="3.40.50.1820">
    <property type="entry name" value="alpha/beta hydrolase"/>
    <property type="match status" value="2"/>
</dbReference>
<gene>
    <name evidence="3" type="ORF">AB0I59_33490</name>
</gene>
<evidence type="ECO:0000313" key="3">
    <source>
        <dbReference type="EMBL" id="MEV0973543.1"/>
    </source>
</evidence>
<evidence type="ECO:0000313" key="4">
    <source>
        <dbReference type="Proteomes" id="UP001551675"/>
    </source>
</evidence>
<accession>A0ABV3GPH2</accession>
<dbReference type="Pfam" id="PF00561">
    <property type="entry name" value="Abhydrolase_1"/>
    <property type="match status" value="1"/>
</dbReference>
<keyword evidence="1 3" id="KW-0378">Hydrolase</keyword>
<dbReference type="EMBL" id="JBFALK010000022">
    <property type="protein sequence ID" value="MEV0973543.1"/>
    <property type="molecule type" value="Genomic_DNA"/>
</dbReference>
<feature type="domain" description="AB hydrolase-1" evidence="2">
    <location>
        <begin position="23"/>
        <end position="232"/>
    </location>
</feature>
<organism evidence="3 4">
    <name type="scientific">Microtetraspora glauca</name>
    <dbReference type="NCBI Taxonomy" id="1996"/>
    <lineage>
        <taxon>Bacteria</taxon>
        <taxon>Bacillati</taxon>
        <taxon>Actinomycetota</taxon>
        <taxon>Actinomycetes</taxon>
        <taxon>Streptosporangiales</taxon>
        <taxon>Streptosporangiaceae</taxon>
        <taxon>Microtetraspora</taxon>
    </lineage>
</organism>
<keyword evidence="4" id="KW-1185">Reference proteome</keyword>
<dbReference type="PANTHER" id="PTHR43798:SF31">
    <property type="entry name" value="AB HYDROLASE SUPERFAMILY PROTEIN YCLE"/>
    <property type="match status" value="1"/>
</dbReference>
<evidence type="ECO:0000259" key="2">
    <source>
        <dbReference type="Pfam" id="PF00561"/>
    </source>
</evidence>
<protein>
    <submittedName>
        <fullName evidence="3">Alpha/beta fold hydrolase</fullName>
    </submittedName>
</protein>
<name>A0ABV3GPH2_MICGL</name>
<proteinExistence type="predicted"/>
<dbReference type="InterPro" id="IPR050266">
    <property type="entry name" value="AB_hydrolase_sf"/>
</dbReference>
<dbReference type="InterPro" id="IPR000073">
    <property type="entry name" value="AB_hydrolase_1"/>
</dbReference>
<comment type="caution">
    <text evidence="3">The sequence shown here is derived from an EMBL/GenBank/DDBJ whole genome shotgun (WGS) entry which is preliminary data.</text>
</comment>
<dbReference type="PANTHER" id="PTHR43798">
    <property type="entry name" value="MONOACYLGLYCEROL LIPASE"/>
    <property type="match status" value="1"/>
</dbReference>
<dbReference type="GO" id="GO:0016787">
    <property type="term" value="F:hydrolase activity"/>
    <property type="evidence" value="ECO:0007669"/>
    <property type="project" value="UniProtKB-KW"/>
</dbReference>
<dbReference type="SUPFAM" id="SSF53474">
    <property type="entry name" value="alpha/beta-Hydrolases"/>
    <property type="match status" value="2"/>
</dbReference>
<sequence length="552" mass="58096">MERHLVTVGDRQVHYARAGRGRPVVLLHASPGTWRPLRALAEELARRFAVYALDTPGHGGSDPLPVAEPAMADYADALDETLAALGLDRVHLYGTHTGAKIALTLAVTRPDRVASLVLDGLGVSTPEERADQLANYLPPVVPRGDGTHLVAAWHQVRNMFLFWPWYDERAGARLPGTVPPPQHLHDVTAGLLDAGDAYPLAYRAAFTCDPVPLLGRLAVPSLVLAASDDPLHAHLDRIPEPAARIRIEGRVAGDGSPRALAARVCAHAAEHPDGVTDAPAPPPVHVAGALTRRYVPTRLGQVLVRWTGPEGTGRPLVVLPPAPASGRAAEEVLRQVKGVTGGRLRPAFAVDLPGTGDSDLRADPDTHLGVDLADVAGAVEDVLDALGPDSADLYGTGAGGTIAAAVAARDRARAHALALAAPYAGGTPGDRLAARTPSLAPDDHGTHLLRAWHLLRDGALRAGGRERFPDPVLLHDRVLDIVRAWPTYGAAFRAAVLGAATPRTESPHTPVVVVDPIWDPFASGAEAAPPSPYGDGRGGVLRMLEALDEVRT</sequence>
<evidence type="ECO:0000256" key="1">
    <source>
        <dbReference type="ARBA" id="ARBA00022801"/>
    </source>
</evidence>
<reference evidence="3 4" key="1">
    <citation type="submission" date="2024-06" db="EMBL/GenBank/DDBJ databases">
        <title>The Natural Products Discovery Center: Release of the First 8490 Sequenced Strains for Exploring Actinobacteria Biosynthetic Diversity.</title>
        <authorList>
            <person name="Kalkreuter E."/>
            <person name="Kautsar S.A."/>
            <person name="Yang D."/>
            <person name="Bader C.D."/>
            <person name="Teijaro C.N."/>
            <person name="Fluegel L."/>
            <person name="Davis C.M."/>
            <person name="Simpson J.R."/>
            <person name="Lauterbach L."/>
            <person name="Steele A.D."/>
            <person name="Gui C."/>
            <person name="Meng S."/>
            <person name="Li G."/>
            <person name="Viehrig K."/>
            <person name="Ye F."/>
            <person name="Su P."/>
            <person name="Kiefer A.F."/>
            <person name="Nichols A."/>
            <person name="Cepeda A.J."/>
            <person name="Yan W."/>
            <person name="Fan B."/>
            <person name="Jiang Y."/>
            <person name="Adhikari A."/>
            <person name="Zheng C.-J."/>
            <person name="Schuster L."/>
            <person name="Cowan T.M."/>
            <person name="Smanski M.J."/>
            <person name="Chevrette M.G."/>
            <person name="De Carvalho L.P.S."/>
            <person name="Shen B."/>
        </authorList>
    </citation>
    <scope>NUCLEOTIDE SEQUENCE [LARGE SCALE GENOMIC DNA]</scope>
    <source>
        <strain evidence="3 4">NPDC050100</strain>
    </source>
</reference>
<dbReference type="RefSeq" id="WP_358139254.1">
    <property type="nucleotide sequence ID" value="NZ_JBFALK010000022.1"/>
</dbReference>
<dbReference type="Proteomes" id="UP001551675">
    <property type="component" value="Unassembled WGS sequence"/>
</dbReference>